<dbReference type="STRING" id="154538.A0A1M2W853"/>
<reference evidence="3 4" key="1">
    <citation type="submission" date="2016-10" db="EMBL/GenBank/DDBJ databases">
        <title>Genome sequence of the basidiomycete white-rot fungus Trametes pubescens.</title>
        <authorList>
            <person name="Makela M.R."/>
            <person name="Granchi Z."/>
            <person name="Peng M."/>
            <person name="De Vries R.P."/>
            <person name="Grigoriev I."/>
            <person name="Riley R."/>
            <person name="Hilden K."/>
        </authorList>
    </citation>
    <scope>NUCLEOTIDE SEQUENCE [LARGE SCALE GENOMIC DNA]</scope>
    <source>
        <strain evidence="3 4">FBCC735</strain>
    </source>
</reference>
<dbReference type="InterPro" id="IPR051601">
    <property type="entry name" value="Serine_prot/Carboxylest_S33"/>
</dbReference>
<dbReference type="EMBL" id="MNAD01000085">
    <property type="protein sequence ID" value="OJT15900.1"/>
    <property type="molecule type" value="Genomic_DNA"/>
</dbReference>
<dbReference type="OMA" id="DNPAEYF"/>
<keyword evidence="4" id="KW-1185">Reference proteome</keyword>
<dbReference type="Gene3D" id="3.40.50.1820">
    <property type="entry name" value="alpha/beta hydrolase"/>
    <property type="match status" value="1"/>
</dbReference>
<accession>A0A1M2W853</accession>
<feature type="non-terminal residue" evidence="3">
    <location>
        <position position="1"/>
    </location>
</feature>
<sequence>GDSRAAFDWSPCDPAVIQDPTISCSFFEIPLDYHDLHAGTGRIAVAKVNATGERLGAVFINPGGPGESGLAALDEASDLLVALTGGQYDIVSWDPRGIGNLTIPGDIFCFSNLDEYNTFWNGTIELNGIEYTGVFTDPVDTEALLSQAALMQRKYEELGQRCQSHPAGKYLKYVGTAATVRDMVALADVLDGPGSPVNYIGLSYGTVLGAWFVNSEWCCFHESCGTDITSLELSVP</sequence>
<evidence type="ECO:0008006" key="5">
    <source>
        <dbReference type="Google" id="ProtNLM"/>
    </source>
</evidence>
<dbReference type="AlphaFoldDB" id="A0A1M2W853"/>
<proteinExistence type="inferred from homology"/>
<protein>
    <recommendedName>
        <fullName evidence="5">AB hydrolase-1 domain-containing protein</fullName>
    </recommendedName>
</protein>
<dbReference type="Proteomes" id="UP000184267">
    <property type="component" value="Unassembled WGS sequence"/>
</dbReference>
<evidence type="ECO:0000256" key="2">
    <source>
        <dbReference type="ARBA" id="ARBA00022801"/>
    </source>
</evidence>
<name>A0A1M2W853_TRAPU</name>
<dbReference type="SUPFAM" id="SSF53474">
    <property type="entry name" value="alpha/beta-Hydrolases"/>
    <property type="match status" value="1"/>
</dbReference>
<dbReference type="InterPro" id="IPR029058">
    <property type="entry name" value="AB_hydrolase_fold"/>
</dbReference>
<organism evidence="3 4">
    <name type="scientific">Trametes pubescens</name>
    <name type="common">White-rot fungus</name>
    <dbReference type="NCBI Taxonomy" id="154538"/>
    <lineage>
        <taxon>Eukaryota</taxon>
        <taxon>Fungi</taxon>
        <taxon>Dikarya</taxon>
        <taxon>Basidiomycota</taxon>
        <taxon>Agaricomycotina</taxon>
        <taxon>Agaricomycetes</taxon>
        <taxon>Polyporales</taxon>
        <taxon>Polyporaceae</taxon>
        <taxon>Trametes</taxon>
    </lineage>
</organism>
<evidence type="ECO:0000256" key="1">
    <source>
        <dbReference type="ARBA" id="ARBA00010088"/>
    </source>
</evidence>
<dbReference type="GO" id="GO:0016787">
    <property type="term" value="F:hydrolase activity"/>
    <property type="evidence" value="ECO:0007669"/>
    <property type="project" value="UniProtKB-KW"/>
</dbReference>
<comment type="caution">
    <text evidence="3">The sequence shown here is derived from an EMBL/GenBank/DDBJ whole genome shotgun (WGS) entry which is preliminary data.</text>
</comment>
<evidence type="ECO:0000313" key="4">
    <source>
        <dbReference type="Proteomes" id="UP000184267"/>
    </source>
</evidence>
<comment type="similarity">
    <text evidence="1">Belongs to the peptidase S33 family.</text>
</comment>
<dbReference type="PANTHER" id="PTHR43248:SF25">
    <property type="entry name" value="AB HYDROLASE-1 DOMAIN-CONTAINING PROTEIN-RELATED"/>
    <property type="match status" value="1"/>
</dbReference>
<evidence type="ECO:0000313" key="3">
    <source>
        <dbReference type="EMBL" id="OJT15900.1"/>
    </source>
</evidence>
<keyword evidence="2" id="KW-0378">Hydrolase</keyword>
<dbReference type="OrthoDB" id="2746609at2759"/>
<dbReference type="PANTHER" id="PTHR43248">
    <property type="entry name" value="2-SUCCINYL-6-HYDROXY-2,4-CYCLOHEXADIENE-1-CARBOXYLATE SYNTHASE"/>
    <property type="match status" value="1"/>
</dbReference>
<gene>
    <name evidence="3" type="ORF">TRAPUB_14221</name>
</gene>